<dbReference type="FunFam" id="3.30.160.60:FF:000690">
    <property type="entry name" value="Zinc finger protein 354C"/>
    <property type="match status" value="1"/>
</dbReference>
<dbReference type="PROSITE" id="PS00028">
    <property type="entry name" value="ZINC_FINGER_C2H2_1"/>
    <property type="match status" value="2"/>
</dbReference>
<dbReference type="Gene3D" id="3.30.160.60">
    <property type="entry name" value="Classic Zinc Finger"/>
    <property type="match status" value="3"/>
</dbReference>
<keyword evidence="5 10" id="KW-0863">Zinc-finger</keyword>
<dbReference type="GO" id="GO:0000981">
    <property type="term" value="F:DNA-binding transcription factor activity, RNA polymerase II-specific"/>
    <property type="evidence" value="ECO:0007669"/>
    <property type="project" value="TreeGrafter"/>
</dbReference>
<dbReference type="PROSITE" id="PS50157">
    <property type="entry name" value="ZINC_FINGER_C2H2_2"/>
    <property type="match status" value="3"/>
</dbReference>
<dbReference type="Proteomes" id="UP000265080">
    <property type="component" value="Chromosome 10"/>
</dbReference>
<dbReference type="STRING" id="161767.ENSAPEP00000007518"/>
<dbReference type="OMA" id="WHSAFIN"/>
<comment type="similarity">
    <text evidence="2">Belongs to the krueppel C2H2-type zinc-finger protein family.</text>
</comment>
<keyword evidence="6" id="KW-0862">Zinc</keyword>
<proteinExistence type="inferred from homology"/>
<dbReference type="GO" id="GO:0005634">
    <property type="term" value="C:nucleus"/>
    <property type="evidence" value="ECO:0007669"/>
    <property type="project" value="UniProtKB-SubCell"/>
</dbReference>
<evidence type="ECO:0000313" key="13">
    <source>
        <dbReference type="Proteomes" id="UP000265080"/>
    </source>
</evidence>
<evidence type="ECO:0000256" key="5">
    <source>
        <dbReference type="ARBA" id="ARBA00022771"/>
    </source>
</evidence>
<keyword evidence="8" id="KW-0804">Transcription</keyword>
<reference evidence="12 13" key="1">
    <citation type="submission" date="2018-03" db="EMBL/GenBank/DDBJ databases">
        <title>Finding Nemo's genes: A chromosome-scale reference assembly of the genome of the orange clownfish Amphiprion percula.</title>
        <authorList>
            <person name="Lehmann R."/>
        </authorList>
    </citation>
    <scope>NUCLEOTIDE SEQUENCE</scope>
</reference>
<feature type="domain" description="C2H2-type" evidence="11">
    <location>
        <begin position="3"/>
        <end position="26"/>
    </location>
</feature>
<sequence>MPVKCDVCGKVFEYKSKMRIHTGEKPYACEICDKRFRGAVNLVAHTRTHTDQKPCICSICGKKFKAASPLMRHENSHRGEAIFL</sequence>
<comment type="subcellular location">
    <subcellularLocation>
        <location evidence="1">Nucleus</location>
    </subcellularLocation>
</comment>
<dbReference type="SMART" id="SM00355">
    <property type="entry name" value="ZnF_C2H2"/>
    <property type="match status" value="3"/>
</dbReference>
<dbReference type="PANTHER" id="PTHR23235:SF142">
    <property type="entry name" value="ZINC FINGER PROTEIN 384"/>
    <property type="match status" value="1"/>
</dbReference>
<dbReference type="GO" id="GO:0008270">
    <property type="term" value="F:zinc ion binding"/>
    <property type="evidence" value="ECO:0007669"/>
    <property type="project" value="UniProtKB-KW"/>
</dbReference>
<name>A0A3P8S3T8_AMPPE</name>
<feature type="domain" description="C2H2-type" evidence="11">
    <location>
        <begin position="55"/>
        <end position="82"/>
    </location>
</feature>
<dbReference type="PANTHER" id="PTHR23235">
    <property type="entry name" value="KRUEPPEL-LIKE TRANSCRIPTION FACTOR"/>
    <property type="match status" value="1"/>
</dbReference>
<dbReference type="InterPro" id="IPR013087">
    <property type="entry name" value="Znf_C2H2_type"/>
</dbReference>
<dbReference type="FunFam" id="3.30.160.60:FF:000193">
    <property type="entry name" value="Zinc finger protein 300"/>
    <property type="match status" value="1"/>
</dbReference>
<evidence type="ECO:0000256" key="3">
    <source>
        <dbReference type="ARBA" id="ARBA00022723"/>
    </source>
</evidence>
<reference evidence="12" key="2">
    <citation type="submission" date="2025-08" db="UniProtKB">
        <authorList>
            <consortium name="Ensembl"/>
        </authorList>
    </citation>
    <scope>IDENTIFICATION</scope>
</reference>
<evidence type="ECO:0000256" key="6">
    <source>
        <dbReference type="ARBA" id="ARBA00022833"/>
    </source>
</evidence>
<evidence type="ECO:0000256" key="1">
    <source>
        <dbReference type="ARBA" id="ARBA00004123"/>
    </source>
</evidence>
<reference evidence="12" key="3">
    <citation type="submission" date="2025-09" db="UniProtKB">
        <authorList>
            <consortium name="Ensembl"/>
        </authorList>
    </citation>
    <scope>IDENTIFICATION</scope>
</reference>
<keyword evidence="9" id="KW-0539">Nucleus</keyword>
<accession>A0A3P8S3T8</accession>
<keyword evidence="4" id="KW-0677">Repeat</keyword>
<feature type="domain" description="C2H2-type" evidence="11">
    <location>
        <begin position="27"/>
        <end position="54"/>
    </location>
</feature>
<dbReference type="InterPro" id="IPR036236">
    <property type="entry name" value="Znf_C2H2_sf"/>
</dbReference>
<evidence type="ECO:0000256" key="9">
    <source>
        <dbReference type="ARBA" id="ARBA00023242"/>
    </source>
</evidence>
<evidence type="ECO:0000256" key="8">
    <source>
        <dbReference type="ARBA" id="ARBA00023163"/>
    </source>
</evidence>
<evidence type="ECO:0000256" key="2">
    <source>
        <dbReference type="ARBA" id="ARBA00006991"/>
    </source>
</evidence>
<dbReference type="GeneTree" id="ENSGT01150000286958"/>
<evidence type="ECO:0000259" key="11">
    <source>
        <dbReference type="PROSITE" id="PS50157"/>
    </source>
</evidence>
<evidence type="ECO:0000256" key="4">
    <source>
        <dbReference type="ARBA" id="ARBA00022737"/>
    </source>
</evidence>
<evidence type="ECO:0000256" key="10">
    <source>
        <dbReference type="PROSITE-ProRule" id="PRU00042"/>
    </source>
</evidence>
<keyword evidence="13" id="KW-1185">Reference proteome</keyword>
<keyword evidence="3" id="KW-0479">Metal-binding</keyword>
<protein>
    <recommendedName>
        <fullName evidence="11">C2H2-type domain-containing protein</fullName>
    </recommendedName>
</protein>
<dbReference type="Ensembl" id="ENSAPET00000007735.1">
    <property type="protein sequence ID" value="ENSAPEP00000007518.1"/>
    <property type="gene ID" value="ENSAPEG00000005378.1"/>
</dbReference>
<dbReference type="Pfam" id="PF00096">
    <property type="entry name" value="zf-C2H2"/>
    <property type="match status" value="3"/>
</dbReference>
<keyword evidence="7" id="KW-0805">Transcription regulation</keyword>
<evidence type="ECO:0000313" key="12">
    <source>
        <dbReference type="Ensembl" id="ENSAPEP00000007518.1"/>
    </source>
</evidence>
<dbReference type="SUPFAM" id="SSF57667">
    <property type="entry name" value="beta-beta-alpha zinc fingers"/>
    <property type="match status" value="2"/>
</dbReference>
<evidence type="ECO:0000256" key="7">
    <source>
        <dbReference type="ARBA" id="ARBA00023015"/>
    </source>
</evidence>
<organism evidence="12 13">
    <name type="scientific">Amphiprion percula</name>
    <name type="common">Orange clownfish</name>
    <name type="synonym">Lutjanus percula</name>
    <dbReference type="NCBI Taxonomy" id="161767"/>
    <lineage>
        <taxon>Eukaryota</taxon>
        <taxon>Metazoa</taxon>
        <taxon>Chordata</taxon>
        <taxon>Craniata</taxon>
        <taxon>Vertebrata</taxon>
        <taxon>Euteleostomi</taxon>
        <taxon>Actinopterygii</taxon>
        <taxon>Neopterygii</taxon>
        <taxon>Teleostei</taxon>
        <taxon>Neoteleostei</taxon>
        <taxon>Acanthomorphata</taxon>
        <taxon>Ovalentaria</taxon>
        <taxon>Pomacentridae</taxon>
        <taxon>Amphiprion</taxon>
    </lineage>
</organism>
<dbReference type="AlphaFoldDB" id="A0A3P8S3T8"/>
<dbReference type="GO" id="GO:0000978">
    <property type="term" value="F:RNA polymerase II cis-regulatory region sequence-specific DNA binding"/>
    <property type="evidence" value="ECO:0007669"/>
    <property type="project" value="TreeGrafter"/>
</dbReference>